<feature type="domain" description="Response regulatory" evidence="5">
    <location>
        <begin position="6"/>
        <end position="123"/>
    </location>
</feature>
<dbReference type="SUPFAM" id="SSF46894">
    <property type="entry name" value="C-terminal effector domain of the bipartite response regulators"/>
    <property type="match status" value="1"/>
</dbReference>
<dbReference type="InterPro" id="IPR001789">
    <property type="entry name" value="Sig_transdc_resp-reg_receiver"/>
</dbReference>
<dbReference type="GO" id="GO:0003677">
    <property type="term" value="F:DNA binding"/>
    <property type="evidence" value="ECO:0007669"/>
    <property type="project" value="UniProtKB-KW"/>
</dbReference>
<dbReference type="PROSITE" id="PS50110">
    <property type="entry name" value="RESPONSE_REGULATORY"/>
    <property type="match status" value="1"/>
</dbReference>
<feature type="modified residue" description="4-aspartylphosphate" evidence="3">
    <location>
        <position position="58"/>
    </location>
</feature>
<keyword evidence="1 3" id="KW-0597">Phosphoprotein</keyword>
<dbReference type="Pfam" id="PF00196">
    <property type="entry name" value="GerE"/>
    <property type="match status" value="1"/>
</dbReference>
<dbReference type="RefSeq" id="WP_013042304.1">
    <property type="nucleotide sequence ID" value="NC_014008.1"/>
</dbReference>
<evidence type="ECO:0000313" key="6">
    <source>
        <dbReference type="EMBL" id="ADE53579.1"/>
    </source>
</evidence>
<dbReference type="InterPro" id="IPR058245">
    <property type="entry name" value="NreC/VraR/RcsB-like_REC"/>
</dbReference>
<dbReference type="SUPFAM" id="SSF52172">
    <property type="entry name" value="CheY-like"/>
    <property type="match status" value="1"/>
</dbReference>
<keyword evidence="7" id="KW-1185">Reference proteome</keyword>
<evidence type="ECO:0000259" key="4">
    <source>
        <dbReference type="PROSITE" id="PS50043"/>
    </source>
</evidence>
<dbReference type="PROSITE" id="PS50043">
    <property type="entry name" value="HTH_LUXR_2"/>
    <property type="match status" value="1"/>
</dbReference>
<organism evidence="6 7">
    <name type="scientific">Coraliomargarita akajimensis (strain DSM 45221 / IAM 15411 / JCM 23193 / KCTC 12865 / 04OKA010-24)</name>
    <dbReference type="NCBI Taxonomy" id="583355"/>
    <lineage>
        <taxon>Bacteria</taxon>
        <taxon>Pseudomonadati</taxon>
        <taxon>Verrucomicrobiota</taxon>
        <taxon>Opitutia</taxon>
        <taxon>Puniceicoccales</taxon>
        <taxon>Coraliomargaritaceae</taxon>
        <taxon>Coraliomargarita</taxon>
    </lineage>
</organism>
<dbReference type="Gene3D" id="3.40.50.2300">
    <property type="match status" value="1"/>
</dbReference>
<name>D5ENS0_CORAD</name>
<dbReference type="PANTHER" id="PTHR43214">
    <property type="entry name" value="TWO-COMPONENT RESPONSE REGULATOR"/>
    <property type="match status" value="1"/>
</dbReference>
<evidence type="ECO:0000313" key="7">
    <source>
        <dbReference type="Proteomes" id="UP000000925"/>
    </source>
</evidence>
<dbReference type="eggNOG" id="COG2197">
    <property type="taxonomic scope" value="Bacteria"/>
</dbReference>
<dbReference type="InterPro" id="IPR000792">
    <property type="entry name" value="Tscrpt_reg_LuxR_C"/>
</dbReference>
<dbReference type="Proteomes" id="UP000000925">
    <property type="component" value="Chromosome"/>
</dbReference>
<dbReference type="InterPro" id="IPR039420">
    <property type="entry name" value="WalR-like"/>
</dbReference>
<dbReference type="OrthoDB" id="190609at2"/>
<keyword evidence="2" id="KW-0238">DNA-binding</keyword>
<dbReference type="SMART" id="SM00421">
    <property type="entry name" value="HTH_LUXR"/>
    <property type="match status" value="1"/>
</dbReference>
<dbReference type="CDD" id="cd06170">
    <property type="entry name" value="LuxR_C_like"/>
    <property type="match status" value="1"/>
</dbReference>
<protein>
    <submittedName>
        <fullName evidence="6">Two component transcriptional regulator, LuxR family</fullName>
    </submittedName>
</protein>
<dbReference type="GO" id="GO:0006355">
    <property type="term" value="P:regulation of DNA-templated transcription"/>
    <property type="evidence" value="ECO:0007669"/>
    <property type="project" value="InterPro"/>
</dbReference>
<feature type="domain" description="HTH luxR-type" evidence="4">
    <location>
        <begin position="145"/>
        <end position="210"/>
    </location>
</feature>
<dbReference type="PRINTS" id="PR00038">
    <property type="entry name" value="HTHLUXR"/>
</dbReference>
<dbReference type="HOGENOM" id="CLU_000445_90_10_0"/>
<proteinExistence type="predicted"/>
<dbReference type="CDD" id="cd17535">
    <property type="entry name" value="REC_NarL-like"/>
    <property type="match status" value="1"/>
</dbReference>
<dbReference type="SMART" id="SM00448">
    <property type="entry name" value="REC"/>
    <property type="match status" value="1"/>
</dbReference>
<evidence type="ECO:0000259" key="5">
    <source>
        <dbReference type="PROSITE" id="PS50110"/>
    </source>
</evidence>
<dbReference type="KEGG" id="caa:Caka_0554"/>
<dbReference type="STRING" id="583355.Caka_0554"/>
<dbReference type="AlphaFoldDB" id="D5ENS0"/>
<dbReference type="GO" id="GO:0000160">
    <property type="term" value="P:phosphorelay signal transduction system"/>
    <property type="evidence" value="ECO:0007669"/>
    <property type="project" value="InterPro"/>
</dbReference>
<sequence length="212" mass="23029">MSTPINIVIVEDNKRFAQALNEAIELTDGLTALASFNSAESCATSISSIHACDIFLLDLQLPGMSGLELVPTLKQHCPKAQIIVLTQHNDYQTTLDAIRLGVAGYILKESTLAEIRDAIREVHQGGSVIDPKLSRLLLNTLSSAPFEHENPLSSRERQVLDLMARGFVKKQVADELGISHATVSEYTGNIYKKLQVPNIAAAIATAIRKGLI</sequence>
<dbReference type="EMBL" id="CP001998">
    <property type="protein sequence ID" value="ADE53579.1"/>
    <property type="molecule type" value="Genomic_DNA"/>
</dbReference>
<dbReference type="InterPro" id="IPR016032">
    <property type="entry name" value="Sig_transdc_resp-reg_C-effctor"/>
</dbReference>
<dbReference type="PANTHER" id="PTHR43214:SF42">
    <property type="entry name" value="TRANSCRIPTIONAL REGULATORY PROTEIN DESR"/>
    <property type="match status" value="1"/>
</dbReference>
<dbReference type="Pfam" id="PF00072">
    <property type="entry name" value="Response_reg"/>
    <property type="match status" value="1"/>
</dbReference>
<reference evidence="6 7" key="1">
    <citation type="journal article" date="2010" name="Stand. Genomic Sci.">
        <title>Complete genome sequence of Coraliomargarita akajimensis type strain (04OKA010-24).</title>
        <authorList>
            <person name="Mavromatis K."/>
            <person name="Abt B."/>
            <person name="Brambilla E."/>
            <person name="Lapidus A."/>
            <person name="Copeland A."/>
            <person name="Deshpande S."/>
            <person name="Nolan M."/>
            <person name="Lucas S."/>
            <person name="Tice H."/>
            <person name="Cheng J.F."/>
            <person name="Han C."/>
            <person name="Detter J.C."/>
            <person name="Woyke T."/>
            <person name="Goodwin L."/>
            <person name="Pitluck S."/>
            <person name="Held B."/>
            <person name="Brettin T."/>
            <person name="Tapia R."/>
            <person name="Ivanova N."/>
            <person name="Mikhailova N."/>
            <person name="Pati A."/>
            <person name="Liolios K."/>
            <person name="Chen A."/>
            <person name="Palaniappan K."/>
            <person name="Land M."/>
            <person name="Hauser L."/>
            <person name="Chang Y.J."/>
            <person name="Jeffries C.D."/>
            <person name="Rohde M."/>
            <person name="Goker M."/>
            <person name="Bristow J."/>
            <person name="Eisen J.A."/>
            <person name="Markowitz V."/>
            <person name="Hugenholtz P."/>
            <person name="Klenk H.P."/>
            <person name="Kyrpides N.C."/>
        </authorList>
    </citation>
    <scope>NUCLEOTIDE SEQUENCE [LARGE SCALE GENOMIC DNA]</scope>
    <source>
        <strain evidence="7">DSM 45221 / IAM 15411 / JCM 23193 / KCTC 12865</strain>
    </source>
</reference>
<evidence type="ECO:0000256" key="2">
    <source>
        <dbReference type="ARBA" id="ARBA00023125"/>
    </source>
</evidence>
<evidence type="ECO:0000256" key="3">
    <source>
        <dbReference type="PROSITE-ProRule" id="PRU00169"/>
    </source>
</evidence>
<dbReference type="InterPro" id="IPR011006">
    <property type="entry name" value="CheY-like_superfamily"/>
</dbReference>
<evidence type="ECO:0000256" key="1">
    <source>
        <dbReference type="ARBA" id="ARBA00022553"/>
    </source>
</evidence>
<gene>
    <name evidence="6" type="ordered locus">Caka_0554</name>
</gene>
<accession>D5ENS0</accession>